<dbReference type="InterPro" id="IPR006634">
    <property type="entry name" value="TLC-dom"/>
</dbReference>
<dbReference type="InterPro" id="IPR042512">
    <property type="entry name" value="TLCD5"/>
</dbReference>
<keyword evidence="4 5" id="KW-0472">Membrane</keyword>
<protein>
    <recommendedName>
        <fullName evidence="7">TLC domain-containing protein</fullName>
    </recommendedName>
</protein>
<dbReference type="EMBL" id="JBFDAA010000002">
    <property type="protein sequence ID" value="KAL1139490.1"/>
    <property type="molecule type" value="Genomic_DNA"/>
</dbReference>
<keyword evidence="9" id="KW-1185">Reference proteome</keyword>
<evidence type="ECO:0000313" key="8">
    <source>
        <dbReference type="EMBL" id="KAL1139490.1"/>
    </source>
</evidence>
<organism evidence="8 9">
    <name type="scientific">Ranatra chinensis</name>
    <dbReference type="NCBI Taxonomy" id="642074"/>
    <lineage>
        <taxon>Eukaryota</taxon>
        <taxon>Metazoa</taxon>
        <taxon>Ecdysozoa</taxon>
        <taxon>Arthropoda</taxon>
        <taxon>Hexapoda</taxon>
        <taxon>Insecta</taxon>
        <taxon>Pterygota</taxon>
        <taxon>Neoptera</taxon>
        <taxon>Paraneoptera</taxon>
        <taxon>Hemiptera</taxon>
        <taxon>Heteroptera</taxon>
        <taxon>Panheteroptera</taxon>
        <taxon>Nepomorpha</taxon>
        <taxon>Nepidae</taxon>
        <taxon>Ranatrinae</taxon>
        <taxon>Ranatra</taxon>
    </lineage>
</organism>
<evidence type="ECO:0000256" key="2">
    <source>
        <dbReference type="ARBA" id="ARBA00022692"/>
    </source>
</evidence>
<dbReference type="AlphaFoldDB" id="A0ABD0YU32"/>
<dbReference type="PANTHER" id="PTHR31898">
    <property type="entry name" value="TRANSMEMBRANE PROTEIN 136"/>
    <property type="match status" value="1"/>
</dbReference>
<dbReference type="PROSITE" id="PS50922">
    <property type="entry name" value="TLC"/>
    <property type="match status" value="1"/>
</dbReference>
<proteinExistence type="predicted"/>
<feature type="domain" description="TLC" evidence="7">
    <location>
        <begin position="10"/>
        <end position="200"/>
    </location>
</feature>
<feature type="transmembrane region" description="Helical" evidence="6">
    <location>
        <begin position="80"/>
        <end position="100"/>
    </location>
</feature>
<feature type="transmembrane region" description="Helical" evidence="6">
    <location>
        <begin position="20"/>
        <end position="39"/>
    </location>
</feature>
<dbReference type="SMART" id="SM00724">
    <property type="entry name" value="TLC"/>
    <property type="match status" value="1"/>
</dbReference>
<evidence type="ECO:0000259" key="7">
    <source>
        <dbReference type="PROSITE" id="PS50922"/>
    </source>
</evidence>
<evidence type="ECO:0000256" key="3">
    <source>
        <dbReference type="ARBA" id="ARBA00022989"/>
    </source>
</evidence>
<evidence type="ECO:0000256" key="5">
    <source>
        <dbReference type="PROSITE-ProRule" id="PRU00205"/>
    </source>
</evidence>
<dbReference type="PANTHER" id="PTHR31898:SF1">
    <property type="entry name" value="TLC DOMAIN-CONTAINING PROTEIN 5"/>
    <property type="match status" value="1"/>
</dbReference>
<dbReference type="Proteomes" id="UP001558652">
    <property type="component" value="Unassembled WGS sequence"/>
</dbReference>
<accession>A0ABD0YU32</accession>
<feature type="transmembrane region" description="Helical" evidence="6">
    <location>
        <begin position="175"/>
        <end position="196"/>
    </location>
</feature>
<reference evidence="8 9" key="1">
    <citation type="submission" date="2024-07" db="EMBL/GenBank/DDBJ databases">
        <title>Chromosome-level genome assembly of the water stick insect Ranatra chinensis (Heteroptera: Nepidae).</title>
        <authorList>
            <person name="Liu X."/>
        </authorList>
    </citation>
    <scope>NUCLEOTIDE SEQUENCE [LARGE SCALE GENOMIC DNA]</scope>
    <source>
        <strain evidence="8">Cailab_2021Rc</strain>
        <tissue evidence="8">Muscle</tissue>
    </source>
</reference>
<keyword evidence="3 6" id="KW-1133">Transmembrane helix</keyword>
<dbReference type="Pfam" id="PF03798">
    <property type="entry name" value="TRAM_LAG1_CLN8"/>
    <property type="match status" value="1"/>
</dbReference>
<feature type="transmembrane region" description="Helical" evidence="6">
    <location>
        <begin position="51"/>
        <end position="73"/>
    </location>
</feature>
<evidence type="ECO:0000256" key="6">
    <source>
        <dbReference type="SAM" id="Phobius"/>
    </source>
</evidence>
<dbReference type="GO" id="GO:0016020">
    <property type="term" value="C:membrane"/>
    <property type="evidence" value="ECO:0007669"/>
    <property type="project" value="UniProtKB-SubCell"/>
</dbReference>
<name>A0ABD0YU32_9HEMI</name>
<keyword evidence="2 5" id="KW-0812">Transmembrane</keyword>
<comment type="caution">
    <text evidence="8">The sequence shown here is derived from an EMBL/GenBank/DDBJ whole genome shotgun (WGS) entry which is preliminary data.</text>
</comment>
<evidence type="ECO:0000256" key="4">
    <source>
        <dbReference type="ARBA" id="ARBA00023136"/>
    </source>
</evidence>
<comment type="subcellular location">
    <subcellularLocation>
        <location evidence="1">Membrane</location>
        <topology evidence="1">Multi-pass membrane protein</topology>
    </subcellularLocation>
</comment>
<gene>
    <name evidence="8" type="ORF">AAG570_006474</name>
</gene>
<evidence type="ECO:0000256" key="1">
    <source>
        <dbReference type="ARBA" id="ARBA00004141"/>
    </source>
</evidence>
<evidence type="ECO:0000313" key="9">
    <source>
        <dbReference type="Proteomes" id="UP001558652"/>
    </source>
</evidence>
<sequence>MYSGLILKYKFEAEFTSRLVAAIHAVLAVVLSFICILQGPDPLVTPGEENTLMQIATMVVSLGYFIYDLWWCVVHQTEPVIILVHHAASILAIFMILIYGSSGSEAVGGLASLEFTNPLLQARWFLRMYGYGEAPLHTLVEVLFIVSFLFFRLGYGSKLLYSVLSHDNVVFPVKLFTVLLYVISIMFIYYIGQFIFRKYVLRSRSHCSDYMCEPDCECRRQQDKSSAE</sequence>
<feature type="transmembrane region" description="Helical" evidence="6">
    <location>
        <begin position="138"/>
        <end position="155"/>
    </location>
</feature>